<dbReference type="EMBL" id="JAUOEM010000005">
    <property type="protein sequence ID" value="MDO5988900.1"/>
    <property type="molecule type" value="Genomic_DNA"/>
</dbReference>
<accession>A0ABT8X5R3</accession>
<comment type="caution">
    <text evidence="1">The sequence shown here is derived from an EMBL/GenBank/DDBJ whole genome shotgun (WGS) entry which is preliminary data.</text>
</comment>
<gene>
    <name evidence="1" type="ORF">Q4Q39_15930</name>
</gene>
<dbReference type="RefSeq" id="WP_303283552.1">
    <property type="nucleotide sequence ID" value="NZ_BAABCZ010000004.1"/>
</dbReference>
<dbReference type="Pfam" id="PF19268">
    <property type="entry name" value="CIS_TMP"/>
    <property type="match status" value="2"/>
</dbReference>
<proteinExistence type="predicted"/>
<dbReference type="Proteomes" id="UP001176891">
    <property type="component" value="Unassembled WGS sequence"/>
</dbReference>
<evidence type="ECO:0000313" key="1">
    <source>
        <dbReference type="EMBL" id="MDO5988900.1"/>
    </source>
</evidence>
<evidence type="ECO:0000313" key="2">
    <source>
        <dbReference type="Proteomes" id="UP001176891"/>
    </source>
</evidence>
<dbReference type="InterPro" id="IPR045538">
    <property type="entry name" value="CIS_TMP"/>
</dbReference>
<sequence length="1252" mass="145841">MKEDQIHIIKSQHYEITLHDASQSYAYQSRISQLQEHSIQIILQKVMERYHEPGHLDQYDAIVLDLGTISASNFDRELGYKVEEAFIAFFKNNTYDNGSLIKGKRKPIYKTKLDQFVFFLKNGYMQWDTPSSTKPIELLTAALSTNRDEFISVLKEEGRKENIRKRLISQLQDTALEQIVMAIKDEEGAYINQSRRDIIQYQQNHTIVAVNKDYFRNAIWEIVLAYIFIDVTGYSNQKNFLKYLIHKIATKYNLTYKSLLKRIVSGIKKSDERLSSKPSLGSIVTSLLDEVEKRETASNLVSIEAADISFIETLNYYFKYNALPVNSTITTLSLFSNKIEDIIITNPTKFYTAFFKFIKEESNVNQFVERFSNSLINNIIANSKNEVLATITRFFEQMITISNKLSVRSATLNSLQPLFGKIVLQAYAVTHKTPTNAIQEFLYQIIKDHVIDQEFVLILKAFENEKEYKLYRDISSFIEGIKIDKNITNVKHDIVSTKFSKKLFMYYNDNTVIPLKEFQINLAAANYKEASYKLLIVLLDLYSKNKSSTKETIINWLTQRSVELESKTKDIALILFQMYQIAKILNIDEKIIEAIDETKISFLKKNKIAASAIEKEVTSVSYIPAKAYQELIDSIKVKLYVRSYKGLNISVNKIIKAFLKEYNIDENDLLKELKKNNIYERSSEFFKIIFERIISFNKQKTSNKNSNDDRYDLDNVQYFFAYGKLPWWGKDASTVSLQKSMQLVLSLYSERFVPWFKKSKHQKVIIDLMDDNIYNVFIKQVNASVAQSIIEIKQLFETLLDKDLSGIKNIRPEHYKTIQYLLLDYIQYNQQVEISKIVKSISRKLAQMLVVSKEDLYALLLNRIVYDKLIFKGKKEIESWLLTGVEHPVLEYKDLIQKIRVENSWKEAISFSDKKEIIEGLEAIYIKRPQELMFHLRNISFRKTLINQLSEKKGKKALIIFFSIADRPQLLTVFEMFKNLKKQMTTKNYQTVWSCFIDKLLLKIAINRRESWSINDWSLLLLESISTIGKPYILKELIPELSVYNNVTSEHIVHEIERLVAKKEKSIKEEEAKDVPEVIEKETIGESAFIENAGMIIMGPYIPMLFERMGLLENKAFKNDACQQKAVYVLQYAVTGKTEFEEHLLVLNKIICGMDIHTPMRSVIALKEEEKELIDGLLKAIIAHWSTIGNTSVEGLRSSFLYRRGRITIEEKKYVLIVEETSYDMLLDNIPWSIGQLKLSWMEKLVEIIWRA</sequence>
<organism evidence="1 2">
    <name type="scientific">Flavivirga amylovorans</name>
    <dbReference type="NCBI Taxonomy" id="870486"/>
    <lineage>
        <taxon>Bacteria</taxon>
        <taxon>Pseudomonadati</taxon>
        <taxon>Bacteroidota</taxon>
        <taxon>Flavobacteriia</taxon>
        <taxon>Flavobacteriales</taxon>
        <taxon>Flavobacteriaceae</taxon>
        <taxon>Flavivirga</taxon>
    </lineage>
</organism>
<name>A0ABT8X5R3_9FLAO</name>
<keyword evidence="2" id="KW-1185">Reference proteome</keyword>
<protein>
    <submittedName>
        <fullName evidence="1">Contractile injection system tape measure protein</fullName>
    </submittedName>
</protein>
<reference evidence="1" key="1">
    <citation type="submission" date="2023-07" db="EMBL/GenBank/DDBJ databases">
        <title>Two novel species in the genus Flavivirga.</title>
        <authorList>
            <person name="Kwon K."/>
        </authorList>
    </citation>
    <scope>NUCLEOTIDE SEQUENCE</scope>
    <source>
        <strain evidence="1">KACC 14157</strain>
    </source>
</reference>